<protein>
    <submittedName>
        <fullName evidence="10">Serine/threonine-protein kinase</fullName>
    </submittedName>
</protein>
<keyword evidence="2 6" id="KW-0547">Nucleotide-binding</keyword>
<feature type="repeat" description="TPR" evidence="5">
    <location>
        <begin position="840"/>
        <end position="873"/>
    </location>
</feature>
<proteinExistence type="predicted"/>
<dbReference type="PANTHER" id="PTHR45641:SF19">
    <property type="entry name" value="NEPHROCYSTIN-3"/>
    <property type="match status" value="1"/>
</dbReference>
<dbReference type="PANTHER" id="PTHR45641">
    <property type="entry name" value="TETRATRICOPEPTIDE REPEAT PROTEIN (AFU_ORTHOLOGUE AFUA_6G03870)"/>
    <property type="match status" value="1"/>
</dbReference>
<evidence type="ECO:0000256" key="1">
    <source>
        <dbReference type="ARBA" id="ARBA00022737"/>
    </source>
</evidence>
<evidence type="ECO:0000256" key="7">
    <source>
        <dbReference type="SAM" id="MobiDB-lite"/>
    </source>
</evidence>
<keyword evidence="8" id="KW-0812">Transmembrane</keyword>
<dbReference type="GO" id="GO:0016301">
    <property type="term" value="F:kinase activity"/>
    <property type="evidence" value="ECO:0007669"/>
    <property type="project" value="UniProtKB-KW"/>
</dbReference>
<keyword evidence="1" id="KW-0677">Repeat</keyword>
<evidence type="ECO:0000256" key="6">
    <source>
        <dbReference type="PROSITE-ProRule" id="PRU10141"/>
    </source>
</evidence>
<dbReference type="Pfam" id="PF13424">
    <property type="entry name" value="TPR_12"/>
    <property type="match status" value="3"/>
</dbReference>
<evidence type="ECO:0000256" key="2">
    <source>
        <dbReference type="ARBA" id="ARBA00022741"/>
    </source>
</evidence>
<evidence type="ECO:0000313" key="11">
    <source>
        <dbReference type="Proteomes" id="UP001217838"/>
    </source>
</evidence>
<comment type="caution">
    <text evidence="10">The sequence shown here is derived from an EMBL/GenBank/DDBJ whole genome shotgun (WGS) entry which is preliminary data.</text>
</comment>
<dbReference type="SUPFAM" id="SSF48452">
    <property type="entry name" value="TPR-like"/>
    <property type="match status" value="3"/>
</dbReference>
<evidence type="ECO:0000313" key="10">
    <source>
        <dbReference type="EMBL" id="MDC0675987.1"/>
    </source>
</evidence>
<dbReference type="InterPro" id="IPR011009">
    <property type="entry name" value="Kinase-like_dom_sf"/>
</dbReference>
<evidence type="ECO:0000256" key="3">
    <source>
        <dbReference type="ARBA" id="ARBA00022803"/>
    </source>
</evidence>
<feature type="transmembrane region" description="Helical" evidence="8">
    <location>
        <begin position="339"/>
        <end position="360"/>
    </location>
</feature>
<reference evidence="10 11" key="1">
    <citation type="submission" date="2022-11" db="EMBL/GenBank/DDBJ databases">
        <title>Minimal conservation of predation-associated metabolite biosynthetic gene clusters underscores biosynthetic potential of Myxococcota including descriptions for ten novel species: Archangium lansinium sp. nov., Myxococcus landrumus sp. nov., Nannocystis bai.</title>
        <authorList>
            <person name="Ahearne A."/>
            <person name="Stevens C."/>
            <person name="Dowd S."/>
        </authorList>
    </citation>
    <scope>NUCLEOTIDE SEQUENCE [LARGE SCALE GENOMIC DNA]</scope>
    <source>
        <strain evidence="10 11">NCELM</strain>
    </source>
</reference>
<dbReference type="Pfam" id="PF00069">
    <property type="entry name" value="Pkinase"/>
    <property type="match status" value="1"/>
</dbReference>
<feature type="domain" description="Protein kinase" evidence="9">
    <location>
        <begin position="87"/>
        <end position="340"/>
    </location>
</feature>
<dbReference type="SMART" id="SM00028">
    <property type="entry name" value="TPR"/>
    <property type="match status" value="8"/>
</dbReference>
<dbReference type="Proteomes" id="UP001217838">
    <property type="component" value="Unassembled WGS sequence"/>
</dbReference>
<dbReference type="RefSeq" id="WP_272011684.1">
    <property type="nucleotide sequence ID" value="NZ_JAQNDN010000028.1"/>
</dbReference>
<name>A0ABT5BPG1_9BACT</name>
<dbReference type="EMBL" id="JAQNDN010000028">
    <property type="protein sequence ID" value="MDC0675987.1"/>
    <property type="molecule type" value="Genomic_DNA"/>
</dbReference>
<sequence>MTIATSNTACPSEELVARFCHWQCTDTERAQLEAHVDQCDDCRVLLAELARSLSLPNSIASARTTEPHAPGGPRGPGLPRGTSVGRMVVLDVIGAGGMGVVYAAYDPELDRKVAIKILHTRAGDREDDTDARVRILHEAQSMARLQHENLIAIYDVGTFRGGVFIAMELSEGTTLEAWLRERPRTWREIVDAFCSAGRGLVAAHEGGILHLDFKPANVLIRKDGQIKVTDFGLARAAEDTAPARIAGTPRYMAPEQREGRPVNERVDQYAFCVALHEALYGAHPKSPALPARHVPAARGRIPAWLREVVNRGLQDEPALRHASMRELLQRLRPVPTQRWVAWSAALVMTAVAAASLAFTVTDRRDLCRMPVEKFASIWDPATQQAVRVAFLRTSVPYAGDAWKQVSADLDRYRDRWLDMHTRTCKATHVSGEQSTELLDLRMQCLDARLDELKQLVGVLSAADAGVVEQAARATAALGNLAECADTAALRAPVPVPRELQARQRAAEIRTLLAKAKALHDTARYTEGLHVADTAVQRARELEHRPVLAEALYWQGSLRGQAGDYRGAEAALDEGGREALAGHHHPAAARILVQLVEVLGVSQSHLERAAEWSAWARAAIAGSGGDPPLLARLLRYEGLVLVEQGQLEPGLQRLQEALAAHRQLDGGAPLELAALYRGLALALETMGRLDDALAYHQRAWDIQRRDLGPLHPTAIASRYNMASALAMKGDFDAARSVLLEALAGWERTLGPRHANTGKAHDALAKLSLLQGKYEEALSWSWRAEEIDALAFGGDSIEAASTKEGRAQILEEMGRLEEARDVQSRVLAIYEDKLGPDHPDAARAMLTLGGVYTSLGDYAKARELLQRSLDVLERVPGVSPQALATNLSFHAVALRLSGMHAQALQSLERALGLLGGVVEADHPDVSMLLANKAWVLLAMGRCEDARELFVRAHDIDLKTFGDQHDRHPGRLTGIGQSLLCLGRPAEAIEALERAIAILAATPVESCDLGEAQFTLAKALARLGEDPKRARELASAAAERYAASGGQCEELAAAGKWSPRQSGG</sequence>
<dbReference type="CDD" id="cd14014">
    <property type="entry name" value="STKc_PknB_like"/>
    <property type="match status" value="1"/>
</dbReference>
<dbReference type="PROSITE" id="PS00108">
    <property type="entry name" value="PROTEIN_KINASE_ST"/>
    <property type="match status" value="1"/>
</dbReference>
<keyword evidence="8" id="KW-1133">Transmembrane helix</keyword>
<dbReference type="PROSITE" id="PS50011">
    <property type="entry name" value="PROTEIN_KINASE_DOM"/>
    <property type="match status" value="1"/>
</dbReference>
<dbReference type="PROSITE" id="PS00107">
    <property type="entry name" value="PROTEIN_KINASE_ATP"/>
    <property type="match status" value="1"/>
</dbReference>
<dbReference type="InterPro" id="IPR000719">
    <property type="entry name" value="Prot_kinase_dom"/>
</dbReference>
<keyword evidence="3 5" id="KW-0802">TPR repeat</keyword>
<dbReference type="InterPro" id="IPR019734">
    <property type="entry name" value="TPR_rpt"/>
</dbReference>
<keyword evidence="10" id="KW-0808">Transferase</keyword>
<keyword evidence="11" id="KW-1185">Reference proteome</keyword>
<keyword evidence="4 6" id="KW-0067">ATP-binding</keyword>
<evidence type="ECO:0000259" key="9">
    <source>
        <dbReference type="PROSITE" id="PS50011"/>
    </source>
</evidence>
<dbReference type="InterPro" id="IPR011990">
    <property type="entry name" value="TPR-like_helical_dom_sf"/>
</dbReference>
<feature type="region of interest" description="Disordered" evidence="7">
    <location>
        <begin position="62"/>
        <end position="81"/>
    </location>
</feature>
<dbReference type="Gene3D" id="1.10.510.10">
    <property type="entry name" value="Transferase(Phosphotransferase) domain 1"/>
    <property type="match status" value="1"/>
</dbReference>
<keyword evidence="10" id="KW-0418">Kinase</keyword>
<keyword evidence="8" id="KW-0472">Membrane</keyword>
<organism evidence="10 11">
    <name type="scientific">Nannocystis radixulma</name>
    <dbReference type="NCBI Taxonomy" id="2995305"/>
    <lineage>
        <taxon>Bacteria</taxon>
        <taxon>Pseudomonadati</taxon>
        <taxon>Myxococcota</taxon>
        <taxon>Polyangia</taxon>
        <taxon>Nannocystales</taxon>
        <taxon>Nannocystaceae</taxon>
        <taxon>Nannocystis</taxon>
    </lineage>
</organism>
<feature type="binding site" evidence="6">
    <location>
        <position position="116"/>
    </location>
    <ligand>
        <name>ATP</name>
        <dbReference type="ChEBI" id="CHEBI:30616"/>
    </ligand>
</feature>
<dbReference type="Gene3D" id="1.25.40.10">
    <property type="entry name" value="Tetratricopeptide repeat domain"/>
    <property type="match status" value="3"/>
</dbReference>
<evidence type="ECO:0000256" key="4">
    <source>
        <dbReference type="ARBA" id="ARBA00022840"/>
    </source>
</evidence>
<evidence type="ECO:0000256" key="8">
    <source>
        <dbReference type="SAM" id="Phobius"/>
    </source>
</evidence>
<evidence type="ECO:0000256" key="5">
    <source>
        <dbReference type="PROSITE-ProRule" id="PRU00339"/>
    </source>
</evidence>
<dbReference type="SUPFAM" id="SSF56112">
    <property type="entry name" value="Protein kinase-like (PK-like)"/>
    <property type="match status" value="1"/>
</dbReference>
<dbReference type="InterPro" id="IPR008271">
    <property type="entry name" value="Ser/Thr_kinase_AS"/>
</dbReference>
<dbReference type="PROSITE" id="PS50005">
    <property type="entry name" value="TPR"/>
    <property type="match status" value="1"/>
</dbReference>
<gene>
    <name evidence="10" type="ORF">POL58_50115</name>
</gene>
<accession>A0ABT5BPG1</accession>
<dbReference type="InterPro" id="IPR017441">
    <property type="entry name" value="Protein_kinase_ATP_BS"/>
</dbReference>
<dbReference type="Gene3D" id="3.30.200.20">
    <property type="entry name" value="Phosphorylase Kinase, domain 1"/>
    <property type="match status" value="1"/>
</dbReference>